<reference evidence="6 7" key="1">
    <citation type="submission" date="2016-03" db="EMBL/GenBank/DDBJ databases">
        <title>How can Kluyveromyces marxianus grow so fast - potential evolutionary course in Saccharomyces Complex revealed by comparative genomics.</title>
        <authorList>
            <person name="Mo W."/>
            <person name="Lu W."/>
            <person name="Yang X."/>
            <person name="Qi J."/>
            <person name="Lv H."/>
        </authorList>
    </citation>
    <scope>NUCLEOTIDE SEQUENCE [LARGE SCALE GENOMIC DNA]</scope>
    <source>
        <strain evidence="6 7">FIM1</strain>
    </source>
</reference>
<dbReference type="InterPro" id="IPR046450">
    <property type="entry name" value="PA_dom_sf"/>
</dbReference>
<comment type="similarity">
    <text evidence="1">Belongs to the peptidase M28 family. M28B subfamily.</text>
</comment>
<feature type="domain" description="Peptidase M28" evidence="5">
    <location>
        <begin position="373"/>
        <end position="560"/>
    </location>
</feature>
<name>A0ABX6EWY9_KLUMA</name>
<keyword evidence="7" id="KW-1185">Reference proteome</keyword>
<protein>
    <submittedName>
        <fullName evidence="6">Vacuolar protein sorting-associated protein 70</fullName>
    </submittedName>
</protein>
<evidence type="ECO:0000313" key="6">
    <source>
        <dbReference type="EMBL" id="QGN16865.1"/>
    </source>
</evidence>
<dbReference type="CDD" id="cd02121">
    <property type="entry name" value="PA_GCPII_like"/>
    <property type="match status" value="1"/>
</dbReference>
<dbReference type="InterPro" id="IPR007484">
    <property type="entry name" value="Peptidase_M28"/>
</dbReference>
<feature type="region of interest" description="Disordered" evidence="2">
    <location>
        <begin position="250"/>
        <end position="296"/>
    </location>
</feature>
<dbReference type="InterPro" id="IPR007365">
    <property type="entry name" value="TFR-like_dimer_dom"/>
</dbReference>
<dbReference type="EMBL" id="CP015058">
    <property type="protein sequence ID" value="QGN16865.1"/>
    <property type="molecule type" value="Genomic_DNA"/>
</dbReference>
<dbReference type="InterPro" id="IPR039373">
    <property type="entry name" value="Peptidase_M28B"/>
</dbReference>
<dbReference type="SUPFAM" id="SSF52025">
    <property type="entry name" value="PA domain"/>
    <property type="match status" value="1"/>
</dbReference>
<dbReference type="InterPro" id="IPR036757">
    <property type="entry name" value="TFR-like_dimer_dom_sf"/>
</dbReference>
<proteinExistence type="inferred from homology"/>
<evidence type="ECO:0000259" key="5">
    <source>
        <dbReference type="Pfam" id="PF04389"/>
    </source>
</evidence>
<sequence length="774" mass="87208">MVAIDSQDFPVEKKDEFQDIESNLRGSKRRSQTKIKIFCKVLTLFIIYQLWSTGISFLNKPLSDDRDRAKATPNELAYLKTLEDSNFAGNWSEKLTSVPHLAGQGIELVNWTASKFEEYGLETEVEAFDIYLNYPVANGLTLLHDGKSVYKANLTEDVISEDPTTGGDDLVPAFHGYSASGNVTAEYVYVNYGTKEDFDLLQENNVPLEGKIAIVRYGYIFRGLKVKFAQDAGCVGVLIYSDPGDDFFQEAKGDKPYPYGPARQPSSLQRGSVQFLSQSPGDPTTPGRPSQGDDVVREDPYGSIPKIPSLPISFREVQPILKKLNGHGIKGSQIGGSKWVGNLPGFEYWTGPSPKNTLNLYNEQKYDIVPIYNVYGTLHGSDPKAGYIMVGNHRDAWIKGGASDPNSGSAVVLEIIRSLHELTKTGWKPKRTIKFASWDGEEYALLGSTEFGEKNAEELKKNLIAYLNVDVAVDGGQLKIASSPFLNNAINEALALVDYPSEENVSLHEHFYNHSKIGILGSGSDYTVFLEHLGISSLDTGFSATWKDPVYHYHSNYDSFHWMSTMVDPGFKLHNALAKFLGTLTLRLTEDELINTKVADYSGELLKYYKSIESKVPQSWLNITNHKGKPLKKIIEKTKLRLEEFDEAATTFDTYLTDLSRQLEHKGSLPFWKRIRLHFQAVHANFKLRYLERAFLHKKGLKGRPWFKHMIFASGRYTGYEGFVLPGLTEAIEDEEVKDFIRWNKIFLRKVSALADSYKLKDKNGSTKMRCMHW</sequence>
<dbReference type="PANTHER" id="PTHR10404:SF46">
    <property type="entry name" value="VACUOLAR PROTEIN SORTING-ASSOCIATED PROTEIN 70"/>
    <property type="match status" value="1"/>
</dbReference>
<organism evidence="6 7">
    <name type="scientific">Kluyveromyces marxianus</name>
    <name type="common">Yeast</name>
    <name type="synonym">Candida kefyr</name>
    <dbReference type="NCBI Taxonomy" id="4911"/>
    <lineage>
        <taxon>Eukaryota</taxon>
        <taxon>Fungi</taxon>
        <taxon>Dikarya</taxon>
        <taxon>Ascomycota</taxon>
        <taxon>Saccharomycotina</taxon>
        <taxon>Saccharomycetes</taxon>
        <taxon>Saccharomycetales</taxon>
        <taxon>Saccharomycetaceae</taxon>
        <taxon>Kluyveromyces</taxon>
    </lineage>
</organism>
<dbReference type="SUPFAM" id="SSF47672">
    <property type="entry name" value="Transferrin receptor-like dimerisation domain"/>
    <property type="match status" value="1"/>
</dbReference>
<gene>
    <name evidence="6" type="primary">VPS70</name>
    <name evidence="6" type="ORF">FIM1_3591</name>
</gene>
<evidence type="ECO:0000313" key="7">
    <source>
        <dbReference type="Proteomes" id="UP000422736"/>
    </source>
</evidence>
<evidence type="ECO:0000259" key="3">
    <source>
        <dbReference type="Pfam" id="PF02225"/>
    </source>
</evidence>
<dbReference type="PANTHER" id="PTHR10404">
    <property type="entry name" value="N-ACETYLATED-ALPHA-LINKED ACIDIC DIPEPTIDASE"/>
    <property type="match status" value="1"/>
</dbReference>
<dbReference type="Gene3D" id="1.20.930.40">
    <property type="entry name" value="Transferrin receptor-like, dimerisation domain"/>
    <property type="match status" value="1"/>
</dbReference>
<dbReference type="Pfam" id="PF04389">
    <property type="entry name" value="Peptidase_M28"/>
    <property type="match status" value="1"/>
</dbReference>
<feature type="compositionally biased region" description="Polar residues" evidence="2">
    <location>
        <begin position="264"/>
        <end position="282"/>
    </location>
</feature>
<dbReference type="InterPro" id="IPR003137">
    <property type="entry name" value="PA_domain"/>
</dbReference>
<accession>A0ABX6EWY9</accession>
<evidence type="ECO:0000259" key="4">
    <source>
        <dbReference type="Pfam" id="PF04253"/>
    </source>
</evidence>
<dbReference type="Proteomes" id="UP000422736">
    <property type="component" value="Chromosome 5"/>
</dbReference>
<dbReference type="CDD" id="cd08022">
    <property type="entry name" value="M28_PSMA_like"/>
    <property type="match status" value="1"/>
</dbReference>
<feature type="domain" description="PA" evidence="3">
    <location>
        <begin position="183"/>
        <end position="249"/>
    </location>
</feature>
<dbReference type="Pfam" id="PF04253">
    <property type="entry name" value="TFR_dimer"/>
    <property type="match status" value="1"/>
</dbReference>
<evidence type="ECO:0000256" key="2">
    <source>
        <dbReference type="SAM" id="MobiDB-lite"/>
    </source>
</evidence>
<dbReference type="SUPFAM" id="SSF53187">
    <property type="entry name" value="Zn-dependent exopeptidases"/>
    <property type="match status" value="1"/>
</dbReference>
<evidence type="ECO:0000256" key="1">
    <source>
        <dbReference type="ARBA" id="ARBA00005634"/>
    </source>
</evidence>
<dbReference type="Gene3D" id="3.50.30.30">
    <property type="match status" value="1"/>
</dbReference>
<feature type="domain" description="Transferrin receptor-like dimerisation" evidence="4">
    <location>
        <begin position="639"/>
        <end position="757"/>
    </location>
</feature>
<dbReference type="Pfam" id="PF02225">
    <property type="entry name" value="PA"/>
    <property type="match status" value="1"/>
</dbReference>
<dbReference type="Gene3D" id="3.40.630.10">
    <property type="entry name" value="Zn peptidases"/>
    <property type="match status" value="1"/>
</dbReference>